<name>A0A926DBB1_9FIRM</name>
<feature type="transmembrane region" description="Helical" evidence="1">
    <location>
        <begin position="7"/>
        <end position="26"/>
    </location>
</feature>
<evidence type="ECO:0000256" key="1">
    <source>
        <dbReference type="SAM" id="Phobius"/>
    </source>
</evidence>
<keyword evidence="1" id="KW-1133">Transmembrane helix</keyword>
<sequence>MKLKIKLADILIIVAVLSLAGALFFLPRLWQRPGGEAVVEVGGEVVERIALDGPDGEIEVSAGELHFVLERRGGAVAMREIDCPDRVCMRTGFVRDTGESIVCLPNRVIVRVEGARVGEVDIVAG</sequence>
<dbReference type="RefSeq" id="WP_249298709.1">
    <property type="nucleotide sequence ID" value="NZ_JACRSP010000001.1"/>
</dbReference>
<keyword evidence="1" id="KW-0812">Transmembrane</keyword>
<accession>A0A926DBB1</accession>
<dbReference type="Proteomes" id="UP000620366">
    <property type="component" value="Unassembled WGS sequence"/>
</dbReference>
<dbReference type="EMBL" id="JACRSP010000001">
    <property type="protein sequence ID" value="MBC8535096.1"/>
    <property type="molecule type" value="Genomic_DNA"/>
</dbReference>
<reference evidence="2" key="1">
    <citation type="submission" date="2020-08" db="EMBL/GenBank/DDBJ databases">
        <title>Genome public.</title>
        <authorList>
            <person name="Liu C."/>
            <person name="Sun Q."/>
        </authorList>
    </citation>
    <scope>NUCLEOTIDE SEQUENCE</scope>
    <source>
        <strain evidence="2">BX7</strain>
    </source>
</reference>
<keyword evidence="1" id="KW-0472">Membrane</keyword>
<proteinExistence type="predicted"/>
<organism evidence="2 3">
    <name type="scientific">Feifania hominis</name>
    <dbReference type="NCBI Taxonomy" id="2763660"/>
    <lineage>
        <taxon>Bacteria</taxon>
        <taxon>Bacillati</taxon>
        <taxon>Bacillota</taxon>
        <taxon>Clostridia</taxon>
        <taxon>Eubacteriales</taxon>
        <taxon>Feifaniaceae</taxon>
        <taxon>Feifania</taxon>
    </lineage>
</organism>
<dbReference type="InterPro" id="IPR038690">
    <property type="entry name" value="NusG_2_sf"/>
</dbReference>
<dbReference type="AlphaFoldDB" id="A0A926DBB1"/>
<evidence type="ECO:0000313" key="2">
    <source>
        <dbReference type="EMBL" id="MBC8535096.1"/>
    </source>
</evidence>
<dbReference type="Gene3D" id="2.60.320.10">
    <property type="entry name" value="N-utilization substance G protein NusG, insert domain"/>
    <property type="match status" value="1"/>
</dbReference>
<evidence type="ECO:0000313" key="3">
    <source>
        <dbReference type="Proteomes" id="UP000620366"/>
    </source>
</evidence>
<dbReference type="Pfam" id="PF07009">
    <property type="entry name" value="NusG_II"/>
    <property type="match status" value="1"/>
</dbReference>
<protein>
    <submittedName>
        <fullName evidence="2">NusG domain II-containing protein</fullName>
    </submittedName>
</protein>
<comment type="caution">
    <text evidence="2">The sequence shown here is derived from an EMBL/GenBank/DDBJ whole genome shotgun (WGS) entry which is preliminary data.</text>
</comment>
<keyword evidence="3" id="KW-1185">Reference proteome</keyword>
<gene>
    <name evidence="2" type="ORF">H8695_00090</name>
</gene>